<evidence type="ECO:0000313" key="3">
    <source>
        <dbReference type="Proteomes" id="UP001597216"/>
    </source>
</evidence>
<keyword evidence="3" id="KW-1185">Reference proteome</keyword>
<accession>A0ABW3T251</accession>
<dbReference type="Proteomes" id="UP001597216">
    <property type="component" value="Unassembled WGS sequence"/>
</dbReference>
<dbReference type="EMBL" id="JBHTLQ010000013">
    <property type="protein sequence ID" value="MFD1190456.1"/>
    <property type="molecule type" value="Genomic_DNA"/>
</dbReference>
<dbReference type="Gene3D" id="1.10.620.20">
    <property type="entry name" value="Ribonucleotide Reductase, subunit A"/>
    <property type="match status" value="1"/>
</dbReference>
<feature type="region of interest" description="Disordered" evidence="1">
    <location>
        <begin position="78"/>
        <end position="101"/>
    </location>
</feature>
<dbReference type="Pfam" id="PF11583">
    <property type="entry name" value="AurF"/>
    <property type="match status" value="1"/>
</dbReference>
<protein>
    <submittedName>
        <fullName evidence="2">Ferritin-like domain-containing protein</fullName>
    </submittedName>
</protein>
<dbReference type="InterPro" id="IPR025859">
    <property type="entry name" value="AurF/CmlI"/>
</dbReference>
<sequence>MLHVSIVKGPPTEVQTFTDDDLAKRLTDHDVETIREIFRTPLTGSYNWDYENANTKIRKLYELGKRFNWNSELDIDWTQPYPQKPADAPQAEGPEGFRDHPKWKALTPEQKADFGRRSLAQTLSQFLHGEQGALLVASQLVSCAPTHDAKLYAASQTFDEARHVEVFHRYLMERCRMIYPINPSLKFLLDKVLTDPRWDLKFIGMQILIEGLALAAFQTIHATTDDPLLRDVVGLVMRDEGRHVAFGVNYLEDWIRALPEDEIEERAQFAYEACLVMRNRLVSTTVAEEFGFTHDEAMEINNASQGGQAFRTFLFERMIPNLKRVGLLTDKIRPKFEELGVLHFENLKHDGAIDWSTLEKPLTVNDGAKIIAA</sequence>
<dbReference type="InterPro" id="IPR012348">
    <property type="entry name" value="RNR-like"/>
</dbReference>
<gene>
    <name evidence="2" type="ORF">ACFQ27_07690</name>
</gene>
<dbReference type="InterPro" id="IPR009078">
    <property type="entry name" value="Ferritin-like_SF"/>
</dbReference>
<proteinExistence type="predicted"/>
<dbReference type="CDD" id="cd00657">
    <property type="entry name" value="Ferritin_like"/>
    <property type="match status" value="1"/>
</dbReference>
<dbReference type="RefSeq" id="WP_374348516.1">
    <property type="nucleotide sequence ID" value="NZ_JBHTLQ010000013.1"/>
</dbReference>
<dbReference type="SUPFAM" id="SSF47240">
    <property type="entry name" value="Ferritin-like"/>
    <property type="match status" value="1"/>
</dbReference>
<organism evidence="2 3">
    <name type="scientific">Phenylobacterium conjunctum</name>
    <dbReference type="NCBI Taxonomy" id="1298959"/>
    <lineage>
        <taxon>Bacteria</taxon>
        <taxon>Pseudomonadati</taxon>
        <taxon>Pseudomonadota</taxon>
        <taxon>Alphaproteobacteria</taxon>
        <taxon>Caulobacterales</taxon>
        <taxon>Caulobacteraceae</taxon>
        <taxon>Phenylobacterium</taxon>
    </lineage>
</organism>
<name>A0ABW3T251_9CAUL</name>
<reference evidence="3" key="1">
    <citation type="journal article" date="2019" name="Int. J. Syst. Evol. Microbiol.">
        <title>The Global Catalogue of Microorganisms (GCM) 10K type strain sequencing project: providing services to taxonomists for standard genome sequencing and annotation.</title>
        <authorList>
            <consortium name="The Broad Institute Genomics Platform"/>
            <consortium name="The Broad Institute Genome Sequencing Center for Infectious Disease"/>
            <person name="Wu L."/>
            <person name="Ma J."/>
        </authorList>
    </citation>
    <scope>NUCLEOTIDE SEQUENCE [LARGE SCALE GENOMIC DNA]</scope>
    <source>
        <strain evidence="3">CCUG 55074</strain>
    </source>
</reference>
<evidence type="ECO:0000313" key="2">
    <source>
        <dbReference type="EMBL" id="MFD1190456.1"/>
    </source>
</evidence>
<comment type="caution">
    <text evidence="2">The sequence shown here is derived from an EMBL/GenBank/DDBJ whole genome shotgun (WGS) entry which is preliminary data.</text>
</comment>
<evidence type="ECO:0000256" key="1">
    <source>
        <dbReference type="SAM" id="MobiDB-lite"/>
    </source>
</evidence>